<dbReference type="Proteomes" id="UP001622612">
    <property type="component" value="Chromosome"/>
</dbReference>
<reference evidence="2" key="1">
    <citation type="submission" date="2021-11" db="EMBL/GenBank/DDBJ databases">
        <title>The first genome sequence of unculturable Mycoplasma faucium obtained by de novo assembly of metagenomic reads.</title>
        <authorList>
            <person name="Sabat A.J."/>
            <person name="Bathoorn E."/>
            <person name="Akkerboom V."/>
            <person name="Friedrich A.W."/>
        </authorList>
    </citation>
    <scope>NUCLEOTIDE SEQUENCE [LARGE SCALE GENOMIC DNA]</scope>
    <source>
        <strain evidence="2">UMCG-MFM1</strain>
    </source>
</reference>
<gene>
    <name evidence="2" type="ORF">LQ356_02640</name>
</gene>
<dbReference type="RefSeq" id="WP_405311321.1">
    <property type="nucleotide sequence ID" value="NZ_CP088155.1"/>
</dbReference>
<accession>A0ABZ2TL25</accession>
<dbReference type="EMBL" id="CP088155">
    <property type="protein sequence ID" value="WYM97084.1"/>
    <property type="molecule type" value="Genomic_DNA"/>
</dbReference>
<proteinExistence type="predicted"/>
<evidence type="ECO:0000313" key="3">
    <source>
        <dbReference type="Proteomes" id="UP001622612"/>
    </source>
</evidence>
<name>A0ABZ2TL25_9BACT</name>
<evidence type="ECO:0008006" key="4">
    <source>
        <dbReference type="Google" id="ProtNLM"/>
    </source>
</evidence>
<dbReference type="PROSITE" id="PS51257">
    <property type="entry name" value="PROKAR_LIPOPROTEIN"/>
    <property type="match status" value="1"/>
</dbReference>
<feature type="signal peptide" evidence="1">
    <location>
        <begin position="1"/>
        <end position="24"/>
    </location>
</feature>
<keyword evidence="3" id="KW-1185">Reference proteome</keyword>
<sequence length="606" mass="71930">MSKKILIISNALSSLTLLPLTSMACKDKKINEKQKENEKEIKNKLNDYAKNKFNLNIDSSKFTLEEAKNINNYHYTLEQNYLFKLREIKIEKNKALVKYSIFDKTHNIESDEVVKEFTNFKQNITDKFDESKYNELLSLFNLNKSKLASENVNNFTNDKSNENFKNLDVKLLEYDDLLGYIKLSIKGMYKNMPFELKDYTINNFEKENINNSNINNIQGKLDIHKMIEYNKTINDINKLTNVELLEYFSELFGYNEKNEKIDLLNLLKDKRYTLDTFKILSKSNNHSFKIKLSFIYKKFDGFNENIVKKTIVEESNKMLDKISYNDKDIANYLVSKLSKKANKPQYDYASAYRANFWKRNLSSSPDFLELKNEEKYKNQFNLSAIQLKDLSVSANDIDGKLHISYQLIMYKKNNETISSNIYETTISGFKNINLDFLKKNFLINEKDPSNERWKKYAKELKDKYDSLSEQEKPNFEILDETMKAKYFGYSIDNNVWNVMRQRNFKNAEPNELRENNTWNFFYKNIGNTLKEAFNEKTNCINKDEKQFQINNINVAFKKISNFRYENNFFKFDYVFEISYAINNGTNANSESDKIIKLNYSFTQYYK</sequence>
<evidence type="ECO:0000313" key="2">
    <source>
        <dbReference type="EMBL" id="WYM97084.1"/>
    </source>
</evidence>
<keyword evidence="1" id="KW-0732">Signal</keyword>
<organism evidence="2 3">
    <name type="scientific">Metamycoplasma faucium</name>
    <dbReference type="NCBI Taxonomy" id="56142"/>
    <lineage>
        <taxon>Bacteria</taxon>
        <taxon>Bacillati</taxon>
        <taxon>Mycoplasmatota</taxon>
        <taxon>Mycoplasmoidales</taxon>
        <taxon>Metamycoplasmataceae</taxon>
        <taxon>Metamycoplasma</taxon>
    </lineage>
</organism>
<feature type="chain" id="PRO_5045545855" description="Lipoprotein" evidence="1">
    <location>
        <begin position="25"/>
        <end position="606"/>
    </location>
</feature>
<protein>
    <recommendedName>
        <fullName evidence="4">Lipoprotein</fullName>
    </recommendedName>
</protein>
<evidence type="ECO:0000256" key="1">
    <source>
        <dbReference type="SAM" id="SignalP"/>
    </source>
</evidence>